<name>H6LJ91_ACEWD</name>
<evidence type="ECO:0000259" key="2">
    <source>
        <dbReference type="PROSITE" id="PS50113"/>
    </source>
</evidence>
<dbReference type="Proteomes" id="UP000007177">
    <property type="component" value="Chromosome"/>
</dbReference>
<dbReference type="PROSITE" id="PS50113">
    <property type="entry name" value="PAC"/>
    <property type="match status" value="1"/>
</dbReference>
<feature type="domain" description="GGDEF" evidence="3">
    <location>
        <begin position="288"/>
        <end position="415"/>
    </location>
</feature>
<dbReference type="CDD" id="cd00130">
    <property type="entry name" value="PAS"/>
    <property type="match status" value="1"/>
</dbReference>
<dbReference type="InterPro" id="IPR035965">
    <property type="entry name" value="PAS-like_dom_sf"/>
</dbReference>
<dbReference type="InterPro" id="IPR029787">
    <property type="entry name" value="Nucleotide_cyclase"/>
</dbReference>
<dbReference type="InterPro" id="IPR000700">
    <property type="entry name" value="PAS-assoc_C"/>
</dbReference>
<dbReference type="GO" id="GO:0052621">
    <property type="term" value="F:diguanylate cyclase activity"/>
    <property type="evidence" value="ECO:0007669"/>
    <property type="project" value="TreeGrafter"/>
</dbReference>
<dbReference type="SMART" id="SM00086">
    <property type="entry name" value="PAC"/>
    <property type="match status" value="1"/>
</dbReference>
<accession>H6LJ91</accession>
<organism evidence="4 5">
    <name type="scientific">Acetobacterium woodii (strain ATCC 29683 / DSM 1030 / JCM 2381 / KCTC 1655 / WB1)</name>
    <dbReference type="NCBI Taxonomy" id="931626"/>
    <lineage>
        <taxon>Bacteria</taxon>
        <taxon>Bacillati</taxon>
        <taxon>Bacillota</taxon>
        <taxon>Clostridia</taxon>
        <taxon>Eubacteriales</taxon>
        <taxon>Eubacteriaceae</taxon>
        <taxon>Acetobacterium</taxon>
    </lineage>
</organism>
<dbReference type="SUPFAM" id="SSF55785">
    <property type="entry name" value="PYP-like sensor domain (PAS domain)"/>
    <property type="match status" value="1"/>
</dbReference>
<dbReference type="InterPro" id="IPR000160">
    <property type="entry name" value="GGDEF_dom"/>
</dbReference>
<dbReference type="SMART" id="SM00091">
    <property type="entry name" value="PAS"/>
    <property type="match status" value="1"/>
</dbReference>
<dbReference type="InterPro" id="IPR000014">
    <property type="entry name" value="PAS"/>
</dbReference>
<dbReference type="Gene3D" id="3.30.70.270">
    <property type="match status" value="1"/>
</dbReference>
<dbReference type="Pfam" id="PF13426">
    <property type="entry name" value="PAS_9"/>
    <property type="match status" value="1"/>
</dbReference>
<dbReference type="Pfam" id="PF00990">
    <property type="entry name" value="GGDEF"/>
    <property type="match status" value="1"/>
</dbReference>
<dbReference type="NCBIfam" id="TIGR00229">
    <property type="entry name" value="sensory_box"/>
    <property type="match status" value="1"/>
</dbReference>
<feature type="domain" description="PAS" evidence="1">
    <location>
        <begin position="124"/>
        <end position="198"/>
    </location>
</feature>
<dbReference type="OrthoDB" id="9798833at2"/>
<dbReference type="SMART" id="SM00267">
    <property type="entry name" value="GGDEF"/>
    <property type="match status" value="1"/>
</dbReference>
<dbReference type="NCBIfam" id="TIGR00254">
    <property type="entry name" value="GGDEF"/>
    <property type="match status" value="1"/>
</dbReference>
<dbReference type="KEGG" id="awo:Awo_c18750"/>
<protein>
    <recommendedName>
        <fullName evidence="6">Diguanylate cyclase</fullName>
    </recommendedName>
</protein>
<feature type="domain" description="PAC" evidence="2">
    <location>
        <begin position="204"/>
        <end position="256"/>
    </location>
</feature>
<reference evidence="5" key="1">
    <citation type="submission" date="2011-07" db="EMBL/GenBank/DDBJ databases">
        <title>Complete genome sequence of Acetobacterium woodii.</title>
        <authorList>
            <person name="Poehlein A."/>
            <person name="Schmidt S."/>
            <person name="Kaster A.-K."/>
            <person name="Goenrich M."/>
            <person name="Vollmers J."/>
            <person name="Thuermer A."/>
            <person name="Gottschalk G."/>
            <person name="Thauer R.K."/>
            <person name="Daniel R."/>
            <person name="Mueller V."/>
        </authorList>
    </citation>
    <scope>NUCLEOTIDE SEQUENCE [LARGE SCALE GENOMIC DNA]</scope>
    <source>
        <strain evidence="5">ATCC 29683 / DSM 1030 / JCM 2381 / KCTC 1655 / WB1</strain>
    </source>
</reference>
<dbReference type="STRING" id="931626.Awo_c18750"/>
<evidence type="ECO:0000313" key="4">
    <source>
        <dbReference type="EMBL" id="AFA48654.1"/>
    </source>
</evidence>
<evidence type="ECO:0008006" key="6">
    <source>
        <dbReference type="Google" id="ProtNLM"/>
    </source>
</evidence>
<dbReference type="InterPro" id="IPR001610">
    <property type="entry name" value="PAC"/>
</dbReference>
<dbReference type="eggNOG" id="COG3706">
    <property type="taxonomic scope" value="Bacteria"/>
</dbReference>
<dbReference type="SUPFAM" id="SSF55073">
    <property type="entry name" value="Nucleotide cyclase"/>
    <property type="match status" value="1"/>
</dbReference>
<evidence type="ECO:0000259" key="3">
    <source>
        <dbReference type="PROSITE" id="PS50887"/>
    </source>
</evidence>
<dbReference type="PROSITE" id="PS50112">
    <property type="entry name" value="PAS"/>
    <property type="match status" value="1"/>
</dbReference>
<dbReference type="AlphaFoldDB" id="H6LJ91"/>
<dbReference type="PANTHER" id="PTHR45138">
    <property type="entry name" value="REGULATORY COMPONENTS OF SENSORY TRANSDUCTION SYSTEM"/>
    <property type="match status" value="1"/>
</dbReference>
<dbReference type="HOGENOM" id="CLU_000445_11_4_9"/>
<dbReference type="CDD" id="cd01949">
    <property type="entry name" value="GGDEF"/>
    <property type="match status" value="1"/>
</dbReference>
<dbReference type="RefSeq" id="WP_014356254.1">
    <property type="nucleotide sequence ID" value="NC_016894.1"/>
</dbReference>
<evidence type="ECO:0000313" key="5">
    <source>
        <dbReference type="Proteomes" id="UP000007177"/>
    </source>
</evidence>
<dbReference type="PANTHER" id="PTHR45138:SF9">
    <property type="entry name" value="DIGUANYLATE CYCLASE DGCM-RELATED"/>
    <property type="match status" value="1"/>
</dbReference>
<evidence type="ECO:0000259" key="1">
    <source>
        <dbReference type="PROSITE" id="PS50112"/>
    </source>
</evidence>
<dbReference type="Gene3D" id="3.30.450.20">
    <property type="entry name" value="PAS domain"/>
    <property type="match status" value="1"/>
</dbReference>
<sequence length="415" mass="47775">MLSNDAKAMINYVNEILNNKKLNHETPKIAESDADFMELDHSIRTIRDIAAAASNGDVFHNIQGSGFVLDSFKMFQKTFKLSNKEVLGNIVRSKKIIVKGKKLRPHGNHELITVKKKAKTIVESEERYRFMTDNACDIIATMDLSGNFTYISPSVEKITGYSQEEVLRNYRELGYFLPGVQKEMDRRREIIKEMIQNGEHFDPVNFEQRQVRKDGENIYTDTVVSGIYDDENKFIELLTVTRDITEKVKKRREIKRISETDKLTQLYNRVKLDNALENELNLAKEKALNFSLIMIDIDEFKEINDCFGHMAGDEVLVALSSLFKTCIRSTDIIGRWGGEEFLVILPDTNEHDAIELAEKIRRQVNEILFLNHEHITVSLGVSVYNQDITVDSVIYRADQALYRAKNNGRNQVQVL</sequence>
<dbReference type="EMBL" id="CP002987">
    <property type="protein sequence ID" value="AFA48654.1"/>
    <property type="molecule type" value="Genomic_DNA"/>
</dbReference>
<dbReference type="InterPro" id="IPR043128">
    <property type="entry name" value="Rev_trsase/Diguanyl_cyclase"/>
</dbReference>
<dbReference type="FunFam" id="3.30.70.270:FF:000001">
    <property type="entry name" value="Diguanylate cyclase domain protein"/>
    <property type="match status" value="1"/>
</dbReference>
<dbReference type="PROSITE" id="PS50887">
    <property type="entry name" value="GGDEF"/>
    <property type="match status" value="1"/>
</dbReference>
<gene>
    <name evidence="4" type="ordered locus">Awo_c18750</name>
</gene>
<keyword evidence="5" id="KW-1185">Reference proteome</keyword>
<proteinExistence type="predicted"/>
<reference evidence="4 5" key="2">
    <citation type="journal article" date="2012" name="PLoS ONE">
        <title>An ancient pathway combining carbon dioxide fixation with the generation and utilization of a sodium ion gradient for ATP synthesis.</title>
        <authorList>
            <person name="Poehlein A."/>
            <person name="Schmidt S."/>
            <person name="Kaster A.K."/>
            <person name="Goenrich M."/>
            <person name="Vollmers J."/>
            <person name="Thurmer A."/>
            <person name="Bertsch J."/>
            <person name="Schuchmann K."/>
            <person name="Voigt B."/>
            <person name="Hecker M."/>
            <person name="Daniel R."/>
            <person name="Thauer R.K."/>
            <person name="Gottschalk G."/>
            <person name="Muller V."/>
        </authorList>
    </citation>
    <scope>NUCLEOTIDE SEQUENCE [LARGE SCALE GENOMIC DNA]</scope>
    <source>
        <strain evidence="5">ATCC 29683 / DSM 1030 / JCM 2381 / KCTC 1655 / WB1</strain>
    </source>
</reference>
<dbReference type="InterPro" id="IPR050469">
    <property type="entry name" value="Diguanylate_Cyclase"/>
</dbReference>